<organism evidence="1 2">
    <name type="scientific">Penicillium malachiteum</name>
    <dbReference type="NCBI Taxonomy" id="1324776"/>
    <lineage>
        <taxon>Eukaryota</taxon>
        <taxon>Fungi</taxon>
        <taxon>Dikarya</taxon>
        <taxon>Ascomycota</taxon>
        <taxon>Pezizomycotina</taxon>
        <taxon>Eurotiomycetes</taxon>
        <taxon>Eurotiomycetidae</taxon>
        <taxon>Eurotiales</taxon>
        <taxon>Aspergillaceae</taxon>
        <taxon>Penicillium</taxon>
    </lineage>
</organism>
<dbReference type="Proteomes" id="UP001215712">
    <property type="component" value="Unassembled WGS sequence"/>
</dbReference>
<reference evidence="1" key="2">
    <citation type="submission" date="2023-01" db="EMBL/GenBank/DDBJ databases">
        <authorList>
            <person name="Petersen C."/>
        </authorList>
    </citation>
    <scope>NUCLEOTIDE SEQUENCE</scope>
    <source>
        <strain evidence="1">IBT 17514</strain>
    </source>
</reference>
<gene>
    <name evidence="1" type="ORF">N7493_006839</name>
</gene>
<dbReference type="AlphaFoldDB" id="A0AAD6HJG2"/>
<comment type="caution">
    <text evidence="1">The sequence shown here is derived from an EMBL/GenBank/DDBJ whole genome shotgun (WGS) entry which is preliminary data.</text>
</comment>
<sequence length="213" mass="24302">MAPLGRLPGSQPITDPEYNHSPFDLAFYAFENPPNVYHSIPTTPAHLAVLILTPECLKEANTMTTYDKIGNFLSVDDHEKKIIYFLAGNNEDESFKPGNLVEMNMFLRTCFEYQGNMCPVVPLVEPQFLMHDILLKASYPKEHFCVLDKNGHLQHTLGEDDVFIWDCTHTSLSSNQVGSHKRKLEYRKREIKEYLARGSDLAQRELLNLFGPG</sequence>
<evidence type="ECO:0000313" key="1">
    <source>
        <dbReference type="EMBL" id="KAJ5719961.1"/>
    </source>
</evidence>
<accession>A0AAD6HJG2</accession>
<keyword evidence="2" id="KW-1185">Reference proteome</keyword>
<proteinExistence type="predicted"/>
<protein>
    <submittedName>
        <fullName evidence="1">Uncharacterized protein</fullName>
    </submittedName>
</protein>
<dbReference type="EMBL" id="JAQJAN010000009">
    <property type="protein sequence ID" value="KAJ5719961.1"/>
    <property type="molecule type" value="Genomic_DNA"/>
</dbReference>
<name>A0AAD6HJG2_9EURO</name>
<reference evidence="1" key="1">
    <citation type="journal article" date="2023" name="IMA Fungus">
        <title>Comparative genomic study of the Penicillium genus elucidates a diverse pangenome and 15 lateral gene transfer events.</title>
        <authorList>
            <person name="Petersen C."/>
            <person name="Sorensen T."/>
            <person name="Nielsen M.R."/>
            <person name="Sondergaard T.E."/>
            <person name="Sorensen J.L."/>
            <person name="Fitzpatrick D.A."/>
            <person name="Frisvad J.C."/>
            <person name="Nielsen K.L."/>
        </authorList>
    </citation>
    <scope>NUCLEOTIDE SEQUENCE</scope>
    <source>
        <strain evidence="1">IBT 17514</strain>
    </source>
</reference>
<evidence type="ECO:0000313" key="2">
    <source>
        <dbReference type="Proteomes" id="UP001215712"/>
    </source>
</evidence>